<dbReference type="Pfam" id="PF13499">
    <property type="entry name" value="EF-hand_7"/>
    <property type="match status" value="2"/>
</dbReference>
<evidence type="ECO:0000256" key="2">
    <source>
        <dbReference type="ARBA" id="ARBA00022737"/>
    </source>
</evidence>
<dbReference type="InterPro" id="IPR018247">
    <property type="entry name" value="EF_Hand_1_Ca_BS"/>
</dbReference>
<dbReference type="InterPro" id="IPR002048">
    <property type="entry name" value="EF_hand_dom"/>
</dbReference>
<evidence type="ECO:0000313" key="6">
    <source>
        <dbReference type="Proteomes" id="UP001519460"/>
    </source>
</evidence>
<organism evidence="5 6">
    <name type="scientific">Batillaria attramentaria</name>
    <dbReference type="NCBI Taxonomy" id="370345"/>
    <lineage>
        <taxon>Eukaryota</taxon>
        <taxon>Metazoa</taxon>
        <taxon>Spiralia</taxon>
        <taxon>Lophotrochozoa</taxon>
        <taxon>Mollusca</taxon>
        <taxon>Gastropoda</taxon>
        <taxon>Caenogastropoda</taxon>
        <taxon>Sorbeoconcha</taxon>
        <taxon>Cerithioidea</taxon>
        <taxon>Batillariidae</taxon>
        <taxon>Batillaria</taxon>
    </lineage>
</organism>
<dbReference type="PROSITE" id="PS00303">
    <property type="entry name" value="S100_CABP"/>
    <property type="match status" value="1"/>
</dbReference>
<reference evidence="5 6" key="1">
    <citation type="journal article" date="2023" name="Sci. Data">
        <title>Genome assembly of the Korean intertidal mud-creeper Batillaria attramentaria.</title>
        <authorList>
            <person name="Patra A.K."/>
            <person name="Ho P.T."/>
            <person name="Jun S."/>
            <person name="Lee S.J."/>
            <person name="Kim Y."/>
            <person name="Won Y.J."/>
        </authorList>
    </citation>
    <scope>NUCLEOTIDE SEQUENCE [LARGE SCALE GENOMIC DNA]</scope>
    <source>
        <strain evidence="5">Wonlab-2016</strain>
    </source>
</reference>
<feature type="domain" description="EF-hand" evidence="4">
    <location>
        <begin position="83"/>
        <end position="118"/>
    </location>
</feature>
<dbReference type="EMBL" id="JACVVK020000068">
    <property type="protein sequence ID" value="KAK7496325.1"/>
    <property type="molecule type" value="Genomic_DNA"/>
</dbReference>
<dbReference type="FunFam" id="1.10.238.10:FF:000178">
    <property type="entry name" value="Calmodulin-2 A"/>
    <property type="match status" value="1"/>
</dbReference>
<dbReference type="Proteomes" id="UP001519460">
    <property type="component" value="Unassembled WGS sequence"/>
</dbReference>
<comment type="caution">
    <text evidence="5">The sequence shown here is derived from an EMBL/GenBank/DDBJ whole genome shotgun (WGS) entry which is preliminary data.</text>
</comment>
<keyword evidence="6" id="KW-1185">Reference proteome</keyword>
<keyword evidence="1" id="KW-0479">Metal-binding</keyword>
<dbReference type="SUPFAM" id="SSF47473">
    <property type="entry name" value="EF-hand"/>
    <property type="match status" value="1"/>
</dbReference>
<dbReference type="CDD" id="cd00051">
    <property type="entry name" value="EFh"/>
    <property type="match status" value="1"/>
</dbReference>
<evidence type="ECO:0000259" key="4">
    <source>
        <dbReference type="PROSITE" id="PS50222"/>
    </source>
</evidence>
<feature type="domain" description="EF-hand" evidence="4">
    <location>
        <begin position="43"/>
        <end position="78"/>
    </location>
</feature>
<dbReference type="SMART" id="SM00054">
    <property type="entry name" value="EFh"/>
    <property type="match status" value="4"/>
</dbReference>
<name>A0ABD0LAC0_9CAEN</name>
<dbReference type="InterPro" id="IPR011992">
    <property type="entry name" value="EF-hand-dom_pair"/>
</dbReference>
<feature type="domain" description="EF-hand" evidence="4">
    <location>
        <begin position="119"/>
        <end position="150"/>
    </location>
</feature>
<evidence type="ECO:0000313" key="5">
    <source>
        <dbReference type="EMBL" id="KAK7496325.1"/>
    </source>
</evidence>
<accession>A0ABD0LAC0</accession>
<evidence type="ECO:0000256" key="1">
    <source>
        <dbReference type="ARBA" id="ARBA00022723"/>
    </source>
</evidence>
<keyword evidence="2" id="KW-0677">Repeat</keyword>
<dbReference type="InterPro" id="IPR001751">
    <property type="entry name" value="S100/CaBP7/8-like_CS"/>
</dbReference>
<gene>
    <name evidence="5" type="ORF">BaRGS_00012490</name>
</gene>
<feature type="domain" description="EF-hand" evidence="4">
    <location>
        <begin position="7"/>
        <end position="42"/>
    </location>
</feature>
<dbReference type="AlphaFoldDB" id="A0ABD0LAC0"/>
<dbReference type="GO" id="GO:0046872">
    <property type="term" value="F:metal ion binding"/>
    <property type="evidence" value="ECO:0007669"/>
    <property type="project" value="UniProtKB-KW"/>
</dbReference>
<evidence type="ECO:0000256" key="3">
    <source>
        <dbReference type="ARBA" id="ARBA00022837"/>
    </source>
</evidence>
<dbReference type="InterPro" id="IPR051581">
    <property type="entry name" value="Ca-bind"/>
</dbReference>
<dbReference type="Gene3D" id="1.10.238.10">
    <property type="entry name" value="EF-hand"/>
    <property type="match status" value="2"/>
</dbReference>
<keyword evidence="3" id="KW-0106">Calcium</keyword>
<dbReference type="PROSITE" id="PS50222">
    <property type="entry name" value="EF_HAND_2"/>
    <property type="match status" value="4"/>
</dbReference>
<dbReference type="PANTHER" id="PTHR34524">
    <property type="entry name" value="CALCYPHOSIN"/>
    <property type="match status" value="1"/>
</dbReference>
<proteinExistence type="predicted"/>
<protein>
    <recommendedName>
        <fullName evidence="4">EF-hand domain-containing protein</fullName>
    </recommendedName>
</protein>
<sequence length="150" mass="17348">MAHLSEEERQYCCQVFLDMDQDGSGWLNERELTEGFRRLGYKVTDEQARSTFRAIDKNGDGHVTFDEFLACVKHVERSNPKAKKEAKLRRAFQQMDMDGDGMLSEKELMDGLKHAGYHLTREQAKKLVSDLDKDGNGKISFEEFICMFQI</sequence>
<dbReference type="GO" id="GO:0043226">
    <property type="term" value="C:organelle"/>
    <property type="evidence" value="ECO:0007669"/>
    <property type="project" value="UniProtKB-ARBA"/>
</dbReference>
<dbReference type="PROSITE" id="PS00018">
    <property type="entry name" value="EF_HAND_1"/>
    <property type="match status" value="4"/>
</dbReference>
<dbReference type="PANTHER" id="PTHR34524:SF6">
    <property type="entry name" value="CALCYPHOSINE LIKE"/>
    <property type="match status" value="1"/>
</dbReference>